<dbReference type="OrthoDB" id="9973762at2"/>
<feature type="transmembrane region" description="Helical" evidence="1">
    <location>
        <begin position="175"/>
        <end position="195"/>
    </location>
</feature>
<dbReference type="RefSeq" id="WP_055738378.1">
    <property type="nucleotide sequence ID" value="NZ_JAAIWL010000040.1"/>
</dbReference>
<keyword evidence="1" id="KW-0812">Transmembrane</keyword>
<dbReference type="PATRIC" id="fig|157838.3.peg.772"/>
<protein>
    <submittedName>
        <fullName evidence="2">Uncharacterized protein</fullName>
    </submittedName>
</protein>
<dbReference type="EMBL" id="LJJC01000004">
    <property type="protein sequence ID" value="KQL52676.1"/>
    <property type="molecule type" value="Genomic_DNA"/>
</dbReference>
<proteinExistence type="predicted"/>
<gene>
    <name evidence="2" type="ORF">AN964_03475</name>
</gene>
<sequence length="209" mass="24101">MHKKFFNFIDNEKKLYIAAFFILILSVIVAKFTSFGATILGYIILGLIYTHIIRRSVKKAKNIFLIILWLVFIPLFISIIPLAILSIFIKGIFATPISTPLYILFFILIWTIAVFIFDYYKIKVAIQFINALVLTILGITFVVYFTPNFTNLLIDSEMKKEIISNGLGVESFFDLIVKMITLPYFLACLWSNFAIEVRGYFMEKNSGNK</sequence>
<dbReference type="Proteomes" id="UP000051888">
    <property type="component" value="Unassembled WGS sequence"/>
</dbReference>
<keyword evidence="1" id="KW-1133">Transmembrane helix</keyword>
<keyword evidence="3" id="KW-1185">Reference proteome</keyword>
<organism evidence="2 3">
    <name type="scientific">Heyndrickxia shackletonii</name>
    <dbReference type="NCBI Taxonomy" id="157838"/>
    <lineage>
        <taxon>Bacteria</taxon>
        <taxon>Bacillati</taxon>
        <taxon>Bacillota</taxon>
        <taxon>Bacilli</taxon>
        <taxon>Bacillales</taxon>
        <taxon>Bacillaceae</taxon>
        <taxon>Heyndrickxia</taxon>
    </lineage>
</organism>
<reference evidence="2 3" key="1">
    <citation type="submission" date="2015-09" db="EMBL/GenBank/DDBJ databases">
        <title>Genome sequencing project for genomic taxonomy and phylogenomics of Bacillus-like bacteria.</title>
        <authorList>
            <person name="Liu B."/>
            <person name="Wang J."/>
            <person name="Zhu Y."/>
            <person name="Liu G."/>
            <person name="Chen Q."/>
            <person name="Chen Z."/>
            <person name="Lan J."/>
            <person name="Che J."/>
            <person name="Ge C."/>
            <person name="Shi H."/>
            <person name="Pan Z."/>
            <person name="Liu X."/>
        </authorList>
    </citation>
    <scope>NUCLEOTIDE SEQUENCE [LARGE SCALE GENOMIC DNA]</scope>
    <source>
        <strain evidence="2 3">LMG 18435</strain>
    </source>
</reference>
<feature type="transmembrane region" description="Helical" evidence="1">
    <location>
        <begin position="20"/>
        <end position="50"/>
    </location>
</feature>
<accession>A0A0Q3WVF7</accession>
<feature type="transmembrane region" description="Helical" evidence="1">
    <location>
        <begin position="62"/>
        <end position="89"/>
    </location>
</feature>
<keyword evidence="1" id="KW-0472">Membrane</keyword>
<name>A0A0Q3WVF7_9BACI</name>
<feature type="transmembrane region" description="Helical" evidence="1">
    <location>
        <begin position="127"/>
        <end position="146"/>
    </location>
</feature>
<evidence type="ECO:0000256" key="1">
    <source>
        <dbReference type="SAM" id="Phobius"/>
    </source>
</evidence>
<evidence type="ECO:0000313" key="3">
    <source>
        <dbReference type="Proteomes" id="UP000051888"/>
    </source>
</evidence>
<dbReference type="AlphaFoldDB" id="A0A0Q3WVF7"/>
<feature type="transmembrane region" description="Helical" evidence="1">
    <location>
        <begin position="101"/>
        <end position="120"/>
    </location>
</feature>
<evidence type="ECO:0000313" key="2">
    <source>
        <dbReference type="EMBL" id="KQL52676.1"/>
    </source>
</evidence>
<comment type="caution">
    <text evidence="2">The sequence shown here is derived from an EMBL/GenBank/DDBJ whole genome shotgun (WGS) entry which is preliminary data.</text>
</comment>